<feature type="compositionally biased region" description="Polar residues" evidence="2">
    <location>
        <begin position="1250"/>
        <end position="1263"/>
    </location>
</feature>
<dbReference type="Gene3D" id="3.40.50.150">
    <property type="entry name" value="Vaccinia Virus protein VP39"/>
    <property type="match status" value="1"/>
</dbReference>
<keyword evidence="1" id="KW-0620">Polyamine biosynthesis</keyword>
<dbReference type="InterPro" id="IPR029063">
    <property type="entry name" value="SAM-dependent_MTases_sf"/>
</dbReference>
<evidence type="ECO:0008006" key="5">
    <source>
        <dbReference type="Google" id="ProtNLM"/>
    </source>
</evidence>
<dbReference type="GO" id="GO:0006596">
    <property type="term" value="P:polyamine biosynthetic process"/>
    <property type="evidence" value="ECO:0007669"/>
    <property type="project" value="UniProtKB-KW"/>
</dbReference>
<evidence type="ECO:0000313" key="3">
    <source>
        <dbReference type="EMBL" id="KAK2716961.1"/>
    </source>
</evidence>
<gene>
    <name evidence="3" type="ORF">QYM36_007192</name>
</gene>
<feature type="compositionally biased region" description="Basic residues" evidence="2">
    <location>
        <begin position="966"/>
        <end position="991"/>
    </location>
</feature>
<name>A0AA88HZ35_ARTSF</name>
<dbReference type="PANTHER" id="PTHR43317">
    <property type="entry name" value="THERMOSPERMINE SYNTHASE ACAULIS5"/>
    <property type="match status" value="1"/>
</dbReference>
<evidence type="ECO:0000256" key="1">
    <source>
        <dbReference type="ARBA" id="ARBA00023115"/>
    </source>
</evidence>
<comment type="caution">
    <text evidence="3">The sequence shown here is derived from an EMBL/GenBank/DDBJ whole genome shotgun (WGS) entry which is preliminary data.</text>
</comment>
<dbReference type="Pfam" id="PF01564">
    <property type="entry name" value="Spermine_synth"/>
    <property type="match status" value="1"/>
</dbReference>
<accession>A0AA88HZ35</accession>
<dbReference type="Proteomes" id="UP001187531">
    <property type="component" value="Unassembled WGS sequence"/>
</dbReference>
<reference evidence="3" key="1">
    <citation type="submission" date="2023-07" db="EMBL/GenBank/DDBJ databases">
        <title>Chromosome-level genome assembly of Artemia franciscana.</title>
        <authorList>
            <person name="Jo E."/>
        </authorList>
    </citation>
    <scope>NUCLEOTIDE SEQUENCE</scope>
    <source>
        <tissue evidence="3">Whole body</tissue>
    </source>
</reference>
<evidence type="ECO:0000256" key="2">
    <source>
        <dbReference type="SAM" id="MobiDB-lite"/>
    </source>
</evidence>
<dbReference type="EMBL" id="JAVRJZ010000011">
    <property type="protein sequence ID" value="KAK2716961.1"/>
    <property type="molecule type" value="Genomic_DNA"/>
</dbReference>
<dbReference type="SUPFAM" id="SSF53335">
    <property type="entry name" value="S-adenosyl-L-methionine-dependent methyltransferases"/>
    <property type="match status" value="1"/>
</dbReference>
<evidence type="ECO:0000313" key="4">
    <source>
        <dbReference type="Proteomes" id="UP001187531"/>
    </source>
</evidence>
<feature type="region of interest" description="Disordered" evidence="2">
    <location>
        <begin position="1250"/>
        <end position="1282"/>
    </location>
</feature>
<sequence>MLAEEIENLRIKSVKSIPPTLVYQLNSGRGLSVTAIKTICLGKEIGFSEDDFHVVSEKVLEFCPDGDLLDQSERIFSEEALQNRIKSVQDFAMVAHKMTRVTVADDQFISLFDPSNPTSPKYSLYVTDRKRRVLKSMAVFIVTQGSETDWLFGTPAGREELATQANADRLIVVHLNRGHNFTNLETVQNELKPYIVNLRPSTLPENYIINFLSSGGELGQREVVYKGQSNFSGDFVVEDIKDDDGIVRRLIFLNRPNIIQSELNLDSKTVLPSCVHHIVMTSSLYCLDNQDSRTLIIGLGGGELVKYIRKLFPKMVVDVADIDEAMVKVAKDFFGFVTDERMHVHIADGLQLIEDSYKKGIKYDCIMFDVDSKDRSIGISCPPIPFISLDFLKIVQKCLTSSGLFILNLVARDIALKEDIKKRLETIFNFVHAFSILNEVNEVIICANDVNSVLITKSKNKVDKKNFKPKFHKVIKEEYQNRNRRIYIPTSPLTDNNLQNNLIKESNKWENVTDELKWKLLKRHNTKDELRMNQLINESRPERVSKSKSTELLMGTKDHPTDLTSLFEILKVTASDVNESSIVKVRSAPTLYLQATSKNDLPNILKEGILTGSPSISREDITKKMIMQQLQLSDEQAFEANGINITKEENQSGNPSKPKEKLNILERKITLKNTDENQSPKHNENYHVDIKESSFKKDQTIESSILSAASYSETEKCIVDKEEQIIEFMLRGNNKIEGIREGKITTVSEDGDKIKDNETSILNQTSDVINVPNKTGSPPFQRFKLPFRRVQIRKKNFQPPSEIQTRLPPEAIVTLRRRPKQQCQLQNGELLKRCDSLPVSNNKSDCFATSFSQKEEQPLKDKIDPSKRKKLIKTKSKTLDLGFSPPNATKPVQPEKNKNIRQNLFKILFWKSRKALTKSNRNSVEIEKAPDVSESVIVEALRLKKLSSAESSPLVVRRTNNDSAGRRNRRDSVRRKSRKYFGGTVRKKLRPRPPTLVGTDCDSSDSDLFDFLSDPTVVSRSNSSDKIKPKKELIKPSDIESENFAVEETAAKDPSRDGSEPLLNSIETKNTKYLDSELPPDIPPRKAPIKISNYIADEPVKPPLFALQQAVRTTPPSLPPKARKFSLPVILSPEATNLNNDDESFASANYVTPKYLSLGVEKTDSVLGKTTLASFSASSEYDLKRSPTLPPKSNRTAKYRPLSIIHDSPQSPPALEYKYLKGFTDERNKKIKTDLELDFVESQQNLAVSQSNQKLEIEVTNSDEPPPLPPKTRVRSKSPPDYSRPRWCEVELIEVEEEETHKFPNFFQRDSGLPEVTEDVMYALGLPECMTLARKKKSVASKK</sequence>
<keyword evidence="4" id="KW-1185">Reference proteome</keyword>
<feature type="region of interest" description="Disordered" evidence="2">
    <location>
        <begin position="950"/>
        <end position="1001"/>
    </location>
</feature>
<proteinExistence type="predicted"/>
<organism evidence="3 4">
    <name type="scientific">Artemia franciscana</name>
    <name type="common">Brine shrimp</name>
    <name type="synonym">Artemia sanfranciscana</name>
    <dbReference type="NCBI Taxonomy" id="6661"/>
    <lineage>
        <taxon>Eukaryota</taxon>
        <taxon>Metazoa</taxon>
        <taxon>Ecdysozoa</taxon>
        <taxon>Arthropoda</taxon>
        <taxon>Crustacea</taxon>
        <taxon>Branchiopoda</taxon>
        <taxon>Anostraca</taxon>
        <taxon>Artemiidae</taxon>
        <taxon>Artemia</taxon>
    </lineage>
</organism>
<dbReference type="PANTHER" id="PTHR43317:SF1">
    <property type="entry name" value="THERMOSPERMINE SYNTHASE ACAULIS5"/>
    <property type="match status" value="1"/>
</dbReference>
<protein>
    <recommendedName>
        <fullName evidence="5">PABS domain-containing protein</fullName>
    </recommendedName>
</protein>